<reference evidence="1 2" key="1">
    <citation type="submission" date="2019-05" db="EMBL/GenBank/DDBJ databases">
        <title>Another draft genome of Portunus trituberculatus and its Hox gene families provides insights of decapod evolution.</title>
        <authorList>
            <person name="Jeong J.-H."/>
            <person name="Song I."/>
            <person name="Kim S."/>
            <person name="Choi T."/>
            <person name="Kim D."/>
            <person name="Ryu S."/>
            <person name="Kim W."/>
        </authorList>
    </citation>
    <scope>NUCLEOTIDE SEQUENCE [LARGE SCALE GENOMIC DNA]</scope>
    <source>
        <tissue evidence="1">Muscle</tissue>
    </source>
</reference>
<comment type="caution">
    <text evidence="1">The sequence shown here is derived from an EMBL/GenBank/DDBJ whole genome shotgun (WGS) entry which is preliminary data.</text>
</comment>
<evidence type="ECO:0000313" key="1">
    <source>
        <dbReference type="EMBL" id="MPC34661.1"/>
    </source>
</evidence>
<evidence type="ECO:0000313" key="2">
    <source>
        <dbReference type="Proteomes" id="UP000324222"/>
    </source>
</evidence>
<sequence>MKITKKGQEEERDDEKIMKATIIKNKISQGCCGAVEQCVLWALKGLKVDGFESCPRSECRVGFLTWGNSFLAGGL</sequence>
<name>A0A5B7EJP3_PORTR</name>
<dbReference type="Proteomes" id="UP000324222">
    <property type="component" value="Unassembled WGS sequence"/>
</dbReference>
<organism evidence="1 2">
    <name type="scientific">Portunus trituberculatus</name>
    <name type="common">Swimming crab</name>
    <name type="synonym">Neptunus trituberculatus</name>
    <dbReference type="NCBI Taxonomy" id="210409"/>
    <lineage>
        <taxon>Eukaryota</taxon>
        <taxon>Metazoa</taxon>
        <taxon>Ecdysozoa</taxon>
        <taxon>Arthropoda</taxon>
        <taxon>Crustacea</taxon>
        <taxon>Multicrustacea</taxon>
        <taxon>Malacostraca</taxon>
        <taxon>Eumalacostraca</taxon>
        <taxon>Eucarida</taxon>
        <taxon>Decapoda</taxon>
        <taxon>Pleocyemata</taxon>
        <taxon>Brachyura</taxon>
        <taxon>Eubrachyura</taxon>
        <taxon>Portunoidea</taxon>
        <taxon>Portunidae</taxon>
        <taxon>Portuninae</taxon>
        <taxon>Portunus</taxon>
    </lineage>
</organism>
<proteinExistence type="predicted"/>
<protein>
    <submittedName>
        <fullName evidence="1">Uncharacterized protein</fullName>
    </submittedName>
</protein>
<dbReference type="EMBL" id="VSRR010003100">
    <property type="protein sequence ID" value="MPC34661.1"/>
    <property type="molecule type" value="Genomic_DNA"/>
</dbReference>
<dbReference type="AlphaFoldDB" id="A0A5B7EJP3"/>
<accession>A0A5B7EJP3</accession>
<gene>
    <name evidence="1" type="ORF">E2C01_028056</name>
</gene>
<keyword evidence="2" id="KW-1185">Reference proteome</keyword>